<evidence type="ECO:0000256" key="1">
    <source>
        <dbReference type="ARBA" id="ARBA00004123"/>
    </source>
</evidence>
<feature type="compositionally biased region" description="Pro residues" evidence="4">
    <location>
        <begin position="85"/>
        <end position="97"/>
    </location>
</feature>
<dbReference type="GO" id="GO:0000981">
    <property type="term" value="F:DNA-binding transcription factor activity, RNA polymerase II-specific"/>
    <property type="evidence" value="ECO:0007669"/>
    <property type="project" value="InterPro"/>
</dbReference>
<feature type="compositionally biased region" description="Basic residues" evidence="4">
    <location>
        <begin position="13"/>
        <end position="22"/>
    </location>
</feature>
<dbReference type="PANTHER" id="PTHR24333:SF5">
    <property type="entry name" value="VENT HOMEOBOX"/>
    <property type="match status" value="1"/>
</dbReference>
<evidence type="ECO:0000256" key="3">
    <source>
        <dbReference type="RuleBase" id="RU000682"/>
    </source>
</evidence>
<dbReference type="InterPro" id="IPR050848">
    <property type="entry name" value="Homeobox_TF"/>
</dbReference>
<feature type="domain" description="Homeobox" evidence="5">
    <location>
        <begin position="16"/>
        <end position="76"/>
    </location>
</feature>
<dbReference type="InterPro" id="IPR017970">
    <property type="entry name" value="Homeobox_CS"/>
</dbReference>
<dbReference type="GO" id="GO:0005634">
    <property type="term" value="C:nucleus"/>
    <property type="evidence" value="ECO:0007669"/>
    <property type="project" value="UniProtKB-SubCell"/>
</dbReference>
<organism evidence="6 7">
    <name type="scientific">Parnassius apollo</name>
    <name type="common">Apollo butterfly</name>
    <name type="synonym">Papilio apollo</name>
    <dbReference type="NCBI Taxonomy" id="110799"/>
    <lineage>
        <taxon>Eukaryota</taxon>
        <taxon>Metazoa</taxon>
        <taxon>Ecdysozoa</taxon>
        <taxon>Arthropoda</taxon>
        <taxon>Hexapoda</taxon>
        <taxon>Insecta</taxon>
        <taxon>Pterygota</taxon>
        <taxon>Neoptera</taxon>
        <taxon>Endopterygota</taxon>
        <taxon>Lepidoptera</taxon>
        <taxon>Glossata</taxon>
        <taxon>Ditrysia</taxon>
        <taxon>Papilionoidea</taxon>
        <taxon>Papilionidae</taxon>
        <taxon>Parnassiinae</taxon>
        <taxon>Parnassini</taxon>
        <taxon>Parnassius</taxon>
        <taxon>Parnassius</taxon>
    </lineage>
</organism>
<evidence type="ECO:0000256" key="4">
    <source>
        <dbReference type="SAM" id="MobiDB-lite"/>
    </source>
</evidence>
<proteinExistence type="predicted"/>
<dbReference type="PANTHER" id="PTHR24333">
    <property type="entry name" value="HOMEO BOX HB9 LIKE A-RELATED"/>
    <property type="match status" value="1"/>
</dbReference>
<feature type="compositionally biased region" description="Polar residues" evidence="4">
    <location>
        <begin position="1"/>
        <end position="12"/>
    </location>
</feature>
<name>A0A8S3VZI7_PARAO</name>
<protein>
    <submittedName>
        <fullName evidence="6">(apollo) hypothetical protein</fullName>
    </submittedName>
</protein>
<dbReference type="InterPro" id="IPR001356">
    <property type="entry name" value="HD"/>
</dbReference>
<comment type="subcellular location">
    <subcellularLocation>
        <location evidence="1 2 3">Nucleus</location>
    </subcellularLocation>
</comment>
<dbReference type="SMART" id="SM00389">
    <property type="entry name" value="HOX"/>
    <property type="match status" value="1"/>
</dbReference>
<dbReference type="CDD" id="cd00086">
    <property type="entry name" value="homeodomain"/>
    <property type="match status" value="1"/>
</dbReference>
<reference evidence="6" key="1">
    <citation type="submission" date="2021-04" db="EMBL/GenBank/DDBJ databases">
        <authorList>
            <person name="Tunstrom K."/>
        </authorList>
    </citation>
    <scope>NUCLEOTIDE SEQUENCE</scope>
</reference>
<dbReference type="Pfam" id="PF00046">
    <property type="entry name" value="Homeodomain"/>
    <property type="match status" value="1"/>
</dbReference>
<keyword evidence="2 3" id="KW-0371">Homeobox</keyword>
<accession>A0A8S3VZI7</accession>
<keyword evidence="7" id="KW-1185">Reference proteome</keyword>
<comment type="caution">
    <text evidence="6">The sequence shown here is derived from an EMBL/GenBank/DDBJ whole genome shotgun (WGS) entry which is preliminary data.</text>
</comment>
<feature type="DNA-binding region" description="Homeobox" evidence="2">
    <location>
        <begin position="18"/>
        <end position="77"/>
    </location>
</feature>
<feature type="region of interest" description="Disordered" evidence="4">
    <location>
        <begin position="1"/>
        <end position="23"/>
    </location>
</feature>
<dbReference type="OrthoDB" id="1867783at2759"/>
<dbReference type="Proteomes" id="UP000691718">
    <property type="component" value="Unassembled WGS sequence"/>
</dbReference>
<evidence type="ECO:0000259" key="5">
    <source>
        <dbReference type="PROSITE" id="PS50071"/>
    </source>
</evidence>
<keyword evidence="2 3" id="KW-0238">DNA-binding</keyword>
<feature type="region of interest" description="Disordered" evidence="4">
    <location>
        <begin position="71"/>
        <end position="100"/>
    </location>
</feature>
<dbReference type="PROSITE" id="PS00027">
    <property type="entry name" value="HOMEOBOX_1"/>
    <property type="match status" value="1"/>
</dbReference>
<gene>
    <name evidence="6" type="ORF">PAPOLLO_LOCUS466</name>
</gene>
<feature type="region of interest" description="Disordered" evidence="4">
    <location>
        <begin position="149"/>
        <end position="172"/>
    </location>
</feature>
<keyword evidence="2 3" id="KW-0539">Nucleus</keyword>
<sequence>MATSGTVNNTTCRPRRSGRHARVPFTASQAAALEAAYSRAPYLAPPALRALAAALQLRDDRIKIWFQNRRARERREKSSAITPPQAVPLPPTSPPSPAVVLQNRPWVPNLNLYPCETQNSKEENKPTNTTARLHQTTSFAIHLLRSNTTGIKDSESDEDRCDSPLDIETIAD</sequence>
<evidence type="ECO:0000313" key="6">
    <source>
        <dbReference type="EMBL" id="CAG4931897.1"/>
    </source>
</evidence>
<evidence type="ECO:0000313" key="7">
    <source>
        <dbReference type="Proteomes" id="UP000691718"/>
    </source>
</evidence>
<dbReference type="GO" id="GO:0003677">
    <property type="term" value="F:DNA binding"/>
    <property type="evidence" value="ECO:0007669"/>
    <property type="project" value="UniProtKB-UniRule"/>
</dbReference>
<dbReference type="AlphaFoldDB" id="A0A8S3VZI7"/>
<dbReference type="EMBL" id="CAJQZP010000008">
    <property type="protein sequence ID" value="CAG4931897.1"/>
    <property type="molecule type" value="Genomic_DNA"/>
</dbReference>
<dbReference type="PROSITE" id="PS50071">
    <property type="entry name" value="HOMEOBOX_2"/>
    <property type="match status" value="1"/>
</dbReference>
<evidence type="ECO:0000256" key="2">
    <source>
        <dbReference type="PROSITE-ProRule" id="PRU00108"/>
    </source>
</evidence>